<dbReference type="PANTHER" id="PTHR42898">
    <property type="entry name" value="TROPINONE REDUCTASE"/>
    <property type="match status" value="1"/>
</dbReference>
<gene>
    <name evidence="3" type="ORF">Golob_001793</name>
</gene>
<dbReference type="InterPro" id="IPR036291">
    <property type="entry name" value="NAD(P)-bd_dom_sf"/>
</dbReference>
<dbReference type="PANTHER" id="PTHR42898:SF6">
    <property type="entry name" value="NADP-DEPENDENT MANNITOL DEHYDROGENASE"/>
    <property type="match status" value="1"/>
</dbReference>
<dbReference type="InterPro" id="IPR045000">
    <property type="entry name" value="TR"/>
</dbReference>
<dbReference type="GO" id="GO:0016491">
    <property type="term" value="F:oxidoreductase activity"/>
    <property type="evidence" value="ECO:0007669"/>
    <property type="project" value="UniProtKB-KW"/>
</dbReference>
<proteinExistence type="predicted"/>
<accession>A0A7J8NCL8</accession>
<keyword evidence="2" id="KW-0560">Oxidoreductase</keyword>
<feature type="non-terminal residue" evidence="3">
    <location>
        <position position="1"/>
    </location>
</feature>
<protein>
    <submittedName>
        <fullName evidence="3">Uncharacterized protein</fullName>
    </submittedName>
</protein>
<evidence type="ECO:0000313" key="3">
    <source>
        <dbReference type="EMBL" id="MBA0574603.1"/>
    </source>
</evidence>
<dbReference type="SUPFAM" id="SSF51735">
    <property type="entry name" value="NAD(P)-binding Rossmann-fold domains"/>
    <property type="match status" value="1"/>
</dbReference>
<comment type="caution">
    <text evidence="3">The sequence shown here is derived from an EMBL/GenBank/DDBJ whole genome shotgun (WGS) entry which is preliminary data.</text>
</comment>
<keyword evidence="1" id="KW-0521">NADP</keyword>
<dbReference type="AlphaFoldDB" id="A0A7J8NCL8"/>
<evidence type="ECO:0000256" key="2">
    <source>
        <dbReference type="ARBA" id="ARBA00023002"/>
    </source>
</evidence>
<reference evidence="3 4" key="1">
    <citation type="journal article" date="2019" name="Genome Biol. Evol.">
        <title>Insights into the evolution of the New World diploid cottons (Gossypium, subgenus Houzingenia) based on genome sequencing.</title>
        <authorList>
            <person name="Grover C.E."/>
            <person name="Arick M.A. 2nd"/>
            <person name="Thrash A."/>
            <person name="Conover J.L."/>
            <person name="Sanders W.S."/>
            <person name="Peterson D.G."/>
            <person name="Frelichowski J.E."/>
            <person name="Scheffler J.A."/>
            <person name="Scheffler B.E."/>
            <person name="Wendel J.F."/>
        </authorList>
    </citation>
    <scope>NUCLEOTIDE SEQUENCE [LARGE SCALE GENOMIC DNA]</scope>
    <source>
        <strain evidence="3">157</strain>
        <tissue evidence="3">Leaf</tissue>
    </source>
</reference>
<evidence type="ECO:0000256" key="1">
    <source>
        <dbReference type="ARBA" id="ARBA00022857"/>
    </source>
</evidence>
<evidence type="ECO:0000313" key="4">
    <source>
        <dbReference type="Proteomes" id="UP000593572"/>
    </source>
</evidence>
<keyword evidence="4" id="KW-1185">Reference proteome</keyword>
<organism evidence="3 4">
    <name type="scientific">Gossypium lobatum</name>
    <dbReference type="NCBI Taxonomy" id="34289"/>
    <lineage>
        <taxon>Eukaryota</taxon>
        <taxon>Viridiplantae</taxon>
        <taxon>Streptophyta</taxon>
        <taxon>Embryophyta</taxon>
        <taxon>Tracheophyta</taxon>
        <taxon>Spermatophyta</taxon>
        <taxon>Magnoliopsida</taxon>
        <taxon>eudicotyledons</taxon>
        <taxon>Gunneridae</taxon>
        <taxon>Pentapetalae</taxon>
        <taxon>rosids</taxon>
        <taxon>malvids</taxon>
        <taxon>Malvales</taxon>
        <taxon>Malvaceae</taxon>
        <taxon>Malvoideae</taxon>
        <taxon>Gossypium</taxon>
    </lineage>
</organism>
<name>A0A7J8NCL8_9ROSI</name>
<sequence length="41" mass="4433">AKGFRVTGSVCDVSNQAQRENLLSTVSSVFNGKLNILVNYC</sequence>
<dbReference type="Gene3D" id="3.40.50.720">
    <property type="entry name" value="NAD(P)-binding Rossmann-like Domain"/>
    <property type="match status" value="1"/>
</dbReference>
<dbReference type="EMBL" id="JABEZX010000013">
    <property type="protein sequence ID" value="MBA0574603.1"/>
    <property type="molecule type" value="Genomic_DNA"/>
</dbReference>
<dbReference type="Proteomes" id="UP000593572">
    <property type="component" value="Unassembled WGS sequence"/>
</dbReference>